<feature type="compositionally biased region" description="Basic and acidic residues" evidence="1">
    <location>
        <begin position="89"/>
        <end position="99"/>
    </location>
</feature>
<keyword evidence="2" id="KW-0732">Signal</keyword>
<dbReference type="VEuPathDB" id="CryptoDB:CHUDEA8_5390"/>
<dbReference type="AlphaFoldDB" id="A0A0S4TLD2"/>
<feature type="signal peptide" evidence="2">
    <location>
        <begin position="1"/>
        <end position="26"/>
    </location>
</feature>
<feature type="region of interest" description="Disordered" evidence="1">
    <location>
        <begin position="56"/>
        <end position="132"/>
    </location>
</feature>
<feature type="compositionally biased region" description="Low complexity" evidence="1">
    <location>
        <begin position="65"/>
        <end position="78"/>
    </location>
</feature>
<feature type="chain" id="PRO_5006627884" evidence="2">
    <location>
        <begin position="27"/>
        <end position="181"/>
    </location>
</feature>
<dbReference type="VEuPathDB" id="CryptoDB:Chro.80614"/>
<accession>A0A0S4TLD2</accession>
<evidence type="ECO:0000313" key="3">
    <source>
        <dbReference type="EMBL" id="CUV08091.1"/>
    </source>
</evidence>
<dbReference type="VEuPathDB" id="CryptoDB:ChTU502y2012_400fg0020"/>
<protein>
    <submittedName>
        <fullName evidence="3">Uncharacterized protein</fullName>
    </submittedName>
</protein>
<reference evidence="3" key="1">
    <citation type="submission" date="2015-08" db="EMBL/GenBank/DDBJ databases">
        <authorList>
            <person name="Babu N.S."/>
            <person name="Beckwith C.J."/>
            <person name="Beseler K.G."/>
            <person name="Brison A."/>
            <person name="Carone J.V."/>
            <person name="Caskin T.P."/>
            <person name="Diamond M."/>
            <person name="Durham M.E."/>
            <person name="Foxe J.M."/>
            <person name="Go M."/>
            <person name="Henderson B.A."/>
            <person name="Jones I.B."/>
            <person name="McGettigan J.A."/>
            <person name="Micheletti S.J."/>
            <person name="Nasrallah M.E."/>
            <person name="Ortiz D."/>
            <person name="Piller C.R."/>
            <person name="Privatt S.R."/>
            <person name="Schneider S.L."/>
            <person name="Sharp S."/>
            <person name="Smith T.C."/>
            <person name="Stanton J.D."/>
            <person name="Ullery H.E."/>
            <person name="Wilson R.J."/>
            <person name="Serrano M.G."/>
            <person name="Buck G."/>
            <person name="Lee V."/>
            <person name="Wang Y."/>
            <person name="Carvalho R."/>
            <person name="Voegtly L."/>
            <person name="Shi R."/>
            <person name="Duckworth R."/>
            <person name="Johnson A."/>
            <person name="Loviza R."/>
            <person name="Walstead R."/>
            <person name="Shah Z."/>
            <person name="Kiflezghi M."/>
            <person name="Wade K."/>
            <person name="Ball S.L."/>
            <person name="Bradley K.W."/>
            <person name="Asai D.J."/>
            <person name="Bowman C.A."/>
            <person name="Russell D.A."/>
            <person name="Pope W.H."/>
            <person name="Jacobs-Sera D."/>
            <person name="Hendrix R.W."/>
            <person name="Hatfull G.F."/>
        </authorList>
    </citation>
    <scope>NUCLEOTIDE SEQUENCE [LARGE SCALE GENOMIC DNA]</scope>
</reference>
<dbReference type="OrthoDB" id="344049at2759"/>
<proteinExistence type="predicted"/>
<evidence type="ECO:0000256" key="2">
    <source>
        <dbReference type="SAM" id="SignalP"/>
    </source>
</evidence>
<organism evidence="3">
    <name type="scientific">Cryptosporidium hominis</name>
    <dbReference type="NCBI Taxonomy" id="237895"/>
    <lineage>
        <taxon>Eukaryota</taxon>
        <taxon>Sar</taxon>
        <taxon>Alveolata</taxon>
        <taxon>Apicomplexa</taxon>
        <taxon>Conoidasida</taxon>
        <taxon>Coccidia</taxon>
        <taxon>Eucoccidiorida</taxon>
        <taxon>Eimeriorina</taxon>
        <taxon>Cryptosporidiidae</taxon>
        <taxon>Cryptosporidium</taxon>
    </lineage>
</organism>
<sequence length="181" mass="20242">MGILMCLKSGIYFLVFSVLLTFSSNSINVFEYTAPSSNSDKLMFIQLRSSNENKIIMPSDHKLRNSSGVSSSKSKSNSWNGLTSSNEFQEDHKPPEVPKRTVSLIPGRDPYKKRSGKPDQSPPPLPPRDPSIFQSHKVLEKRVTEQLIVLDGILKEIESLGCVNIDSSEQNELPENDDVFD</sequence>
<dbReference type="VEuPathDB" id="CryptoDB:GY17_00000992"/>
<dbReference type="Proteomes" id="UP000199752">
    <property type="component" value="Chromosome 8"/>
</dbReference>
<gene>
    <name evidence="3" type="ORF">CHUDEA8_5390</name>
</gene>
<name>A0A0S4TLD2_CRYHO</name>
<feature type="compositionally biased region" description="Pro residues" evidence="1">
    <location>
        <begin position="120"/>
        <end position="129"/>
    </location>
</feature>
<dbReference type="EMBL" id="LN877954">
    <property type="protein sequence ID" value="CUV08091.1"/>
    <property type="molecule type" value="Genomic_DNA"/>
</dbReference>
<evidence type="ECO:0000256" key="1">
    <source>
        <dbReference type="SAM" id="MobiDB-lite"/>
    </source>
</evidence>